<feature type="domain" description="BTB" evidence="1">
    <location>
        <begin position="68"/>
        <end position="136"/>
    </location>
</feature>
<dbReference type="InParanoid" id="A0A409YV14"/>
<dbReference type="AlphaFoldDB" id="A0A409YV14"/>
<dbReference type="Proteomes" id="UP000284706">
    <property type="component" value="Unassembled WGS sequence"/>
</dbReference>
<dbReference type="EMBL" id="NHYE01000232">
    <property type="protein sequence ID" value="PPR06864.1"/>
    <property type="molecule type" value="Genomic_DNA"/>
</dbReference>
<dbReference type="OrthoDB" id="3199068at2759"/>
<organism evidence="2 3">
    <name type="scientific">Gymnopilus dilepis</name>
    <dbReference type="NCBI Taxonomy" id="231916"/>
    <lineage>
        <taxon>Eukaryota</taxon>
        <taxon>Fungi</taxon>
        <taxon>Dikarya</taxon>
        <taxon>Basidiomycota</taxon>
        <taxon>Agaricomycotina</taxon>
        <taxon>Agaricomycetes</taxon>
        <taxon>Agaricomycetidae</taxon>
        <taxon>Agaricales</taxon>
        <taxon>Agaricineae</taxon>
        <taxon>Hymenogastraceae</taxon>
        <taxon>Gymnopilus</taxon>
    </lineage>
</organism>
<dbReference type="STRING" id="231916.A0A409YV14"/>
<comment type="caution">
    <text evidence="2">The sequence shown here is derived from an EMBL/GenBank/DDBJ whole genome shotgun (WGS) entry which is preliminary data.</text>
</comment>
<dbReference type="PANTHER" id="PTHR47022:SF1">
    <property type="entry name" value="BTB AND MATH DOMAIN-CONTAINING PROTEIN 36-RELATED"/>
    <property type="match status" value="1"/>
</dbReference>
<dbReference type="PANTHER" id="PTHR47022">
    <property type="entry name" value="BTB AND MATH DOMAIN-CONTAINING PROTEIN 36-RELATED"/>
    <property type="match status" value="1"/>
</dbReference>
<gene>
    <name evidence="2" type="ORF">CVT26_003988</name>
</gene>
<evidence type="ECO:0000313" key="3">
    <source>
        <dbReference type="Proteomes" id="UP000284706"/>
    </source>
</evidence>
<dbReference type="PROSITE" id="PS50097">
    <property type="entry name" value="BTB"/>
    <property type="match status" value="2"/>
</dbReference>
<proteinExistence type="predicted"/>
<feature type="domain" description="BTB" evidence="1">
    <location>
        <begin position="298"/>
        <end position="374"/>
    </location>
</feature>
<reference evidence="2 3" key="1">
    <citation type="journal article" date="2018" name="Evol. Lett.">
        <title>Horizontal gene cluster transfer increased hallucinogenic mushroom diversity.</title>
        <authorList>
            <person name="Reynolds H.T."/>
            <person name="Vijayakumar V."/>
            <person name="Gluck-Thaler E."/>
            <person name="Korotkin H.B."/>
            <person name="Matheny P.B."/>
            <person name="Slot J.C."/>
        </authorList>
    </citation>
    <scope>NUCLEOTIDE SEQUENCE [LARGE SCALE GENOMIC DNA]</scope>
    <source>
        <strain evidence="2 3">SRW20</strain>
    </source>
</reference>
<dbReference type="InterPro" id="IPR000210">
    <property type="entry name" value="BTB/POZ_dom"/>
</dbReference>
<evidence type="ECO:0000259" key="1">
    <source>
        <dbReference type="PROSITE" id="PS50097"/>
    </source>
</evidence>
<sequence length="531" mass="59426">MALKVIQNERGRIGANLTKKSINCMDPNTAFQTTTYNDTTTFKLADNSVNSTSGTTSLATRDSTFYFNDVVFQVEDTLFKVPKDAFTIPGSFFETLFSLPRSEDEECKAEGSDDEHPLVLERISKDYFRGLLSVMFPSGNLRRQIRKRAIAALSGLLQKRTAVTKILLGQQYRVKKWFVDGCIALIQMNEFPAIEDLIKNGLDIFAIAKLLSIREKCSRFIMSQLASKPAHCIRCGAPDYDPKQVTYIVSVNKASTLLDACDTPAHSSAALVDSMKNPGDIESETNGPPARDRSFYFNDVVFQVENTLFKVPKNAFTVPGSFFETLFSLPRSEEGESIAEGSDDEHPLVLEKISKDHFKGLLSVMFPRQSGLKYEQWLGALDLSTQWDFMEASGIGYLMNDQIRKKAVHALSSLLQKRTAIEKILLGQKYRVKNWFVGGCASLIQAAELPAIEELIKSGLDIFAIAKLFSIREACARTIIERHASKPGYCRSCRHCGDQKPKPMRYSVPFSYASTAVRESFKTELATLEEF</sequence>
<protein>
    <recommendedName>
        <fullName evidence="1">BTB domain-containing protein</fullName>
    </recommendedName>
</protein>
<accession>A0A409YV14</accession>
<keyword evidence="3" id="KW-1185">Reference proteome</keyword>
<name>A0A409YV14_9AGAR</name>
<evidence type="ECO:0000313" key="2">
    <source>
        <dbReference type="EMBL" id="PPR06864.1"/>
    </source>
</evidence>